<dbReference type="EMBL" id="KV875105">
    <property type="protein sequence ID" value="OIW23901.1"/>
    <property type="molecule type" value="Genomic_DNA"/>
</dbReference>
<feature type="compositionally biased region" description="Gly residues" evidence="1">
    <location>
        <begin position="312"/>
        <end position="327"/>
    </location>
</feature>
<feature type="region of interest" description="Disordered" evidence="1">
    <location>
        <begin position="148"/>
        <end position="168"/>
    </location>
</feature>
<feature type="region of interest" description="Disordered" evidence="1">
    <location>
        <begin position="288"/>
        <end position="327"/>
    </location>
</feature>
<dbReference type="Proteomes" id="UP000182658">
    <property type="component" value="Unassembled WGS sequence"/>
</dbReference>
<dbReference type="InParanoid" id="A0A1J7I8X3"/>
<keyword evidence="3" id="KW-1185">Reference proteome</keyword>
<feature type="compositionally biased region" description="Basic and acidic residues" evidence="1">
    <location>
        <begin position="243"/>
        <end position="267"/>
    </location>
</feature>
<accession>A0A1J7I8X3</accession>
<feature type="region of interest" description="Disordered" evidence="1">
    <location>
        <begin position="194"/>
        <end position="267"/>
    </location>
</feature>
<protein>
    <submittedName>
        <fullName evidence="2">Uncharacterized protein</fullName>
    </submittedName>
</protein>
<feature type="compositionally biased region" description="Acidic residues" evidence="1">
    <location>
        <begin position="223"/>
        <end position="242"/>
    </location>
</feature>
<dbReference type="AlphaFoldDB" id="A0A1J7I8X3"/>
<evidence type="ECO:0000256" key="1">
    <source>
        <dbReference type="SAM" id="MobiDB-lite"/>
    </source>
</evidence>
<evidence type="ECO:0000313" key="3">
    <source>
        <dbReference type="Proteomes" id="UP000182658"/>
    </source>
</evidence>
<proteinExistence type="predicted"/>
<gene>
    <name evidence="2" type="ORF">CONLIGDRAFT_649230</name>
</gene>
<evidence type="ECO:0000313" key="2">
    <source>
        <dbReference type="EMBL" id="OIW23901.1"/>
    </source>
</evidence>
<reference evidence="2 3" key="1">
    <citation type="submission" date="2016-10" db="EMBL/GenBank/DDBJ databases">
        <title>Draft genome sequence of Coniochaeta ligniaria NRRL30616, a lignocellulolytic fungus for bioabatement of inhibitors in plant biomass hydrolysates.</title>
        <authorList>
            <consortium name="DOE Joint Genome Institute"/>
            <person name="Jimenez D.J."/>
            <person name="Hector R.E."/>
            <person name="Riley R."/>
            <person name="Sun H."/>
            <person name="Grigoriev I.V."/>
            <person name="Van Elsas J.D."/>
            <person name="Nichols N.N."/>
        </authorList>
    </citation>
    <scope>NUCLEOTIDE SEQUENCE [LARGE SCALE GENOMIC DNA]</scope>
    <source>
        <strain evidence="2 3">NRRL 30616</strain>
    </source>
</reference>
<organism evidence="2 3">
    <name type="scientific">Coniochaeta ligniaria NRRL 30616</name>
    <dbReference type="NCBI Taxonomy" id="1408157"/>
    <lineage>
        <taxon>Eukaryota</taxon>
        <taxon>Fungi</taxon>
        <taxon>Dikarya</taxon>
        <taxon>Ascomycota</taxon>
        <taxon>Pezizomycotina</taxon>
        <taxon>Sordariomycetes</taxon>
        <taxon>Sordariomycetidae</taxon>
        <taxon>Coniochaetales</taxon>
        <taxon>Coniochaetaceae</taxon>
        <taxon>Coniochaeta</taxon>
    </lineage>
</organism>
<name>A0A1J7I8X3_9PEZI</name>
<sequence length="353" mass="38132">MECMHDGLDTPELDVFRTKVPVPRQSFAPLLHIIPSHQQPYRILDSFLALSCPHRKSPGKPSHQQPYQILESFLALSCPHRKHSRQPQPSAAITVLESFLNLSCPHRKPSRQSQPASSRCCRLLVGVVARPQLRPDCEACDDENREAQDEKAHPHERVSPHVHVDEDCPRSLGGGFDFHEVGEDFLDDEVIEGDVEPDKGADGDWGSPPSAGSTHGGGGAADWSEDDGGVDGDNGDDDEDCDGVVRDERERAGDIAGRDDGDGQHYREPELHTTLCFPARSRVVSRQHVQQETHEEAAEDAAAADDHQKVEGGLGEGVGGVGGGDGVGGGVGGVDGVVGVDWGEHLCDEPKRY</sequence>